<protein>
    <recommendedName>
        <fullName evidence="4">Tyrosine-protein kinase CpsD</fullName>
        <ecNumber evidence="3">2.7.10.2</ecNumber>
    </recommendedName>
</protein>
<dbReference type="EMBL" id="JWIY01000004">
    <property type="protein sequence ID" value="KIC77457.1"/>
    <property type="molecule type" value="Genomic_DNA"/>
</dbReference>
<evidence type="ECO:0000256" key="11">
    <source>
        <dbReference type="ARBA" id="ARBA00023169"/>
    </source>
</evidence>
<dbReference type="NCBIfam" id="TIGR01007">
    <property type="entry name" value="eps_fam"/>
    <property type="match status" value="1"/>
</dbReference>
<dbReference type="UniPathway" id="UPA00934"/>
<dbReference type="InterPro" id="IPR050445">
    <property type="entry name" value="Bact_polysacc_biosynth/exp"/>
</dbReference>
<dbReference type="GO" id="GO:0045227">
    <property type="term" value="P:capsule polysaccharide biosynthetic process"/>
    <property type="evidence" value="ECO:0007669"/>
    <property type="project" value="UniProtKB-UniPathway"/>
</dbReference>
<evidence type="ECO:0000259" key="14">
    <source>
        <dbReference type="Pfam" id="PF13614"/>
    </source>
</evidence>
<dbReference type="GO" id="GO:0005886">
    <property type="term" value="C:plasma membrane"/>
    <property type="evidence" value="ECO:0007669"/>
    <property type="project" value="TreeGrafter"/>
</dbReference>
<dbReference type="SUPFAM" id="SSF52540">
    <property type="entry name" value="P-loop containing nucleoside triphosphate hydrolases"/>
    <property type="match status" value="1"/>
</dbReference>
<feature type="domain" description="AAA" evidence="14">
    <location>
        <begin position="36"/>
        <end position="165"/>
    </location>
</feature>
<dbReference type="CDD" id="cd05387">
    <property type="entry name" value="BY-kinase"/>
    <property type="match status" value="1"/>
</dbReference>
<dbReference type="AlphaFoldDB" id="A0A0C1KET2"/>
<dbReference type="EC" id="2.7.10.2" evidence="3"/>
<evidence type="ECO:0000256" key="4">
    <source>
        <dbReference type="ARBA" id="ARBA00019200"/>
    </source>
</evidence>
<dbReference type="Pfam" id="PF13614">
    <property type="entry name" value="AAA_31"/>
    <property type="match status" value="1"/>
</dbReference>
<dbReference type="InterPro" id="IPR027417">
    <property type="entry name" value="P-loop_NTPase"/>
</dbReference>
<evidence type="ECO:0000256" key="8">
    <source>
        <dbReference type="ARBA" id="ARBA00022840"/>
    </source>
</evidence>
<dbReference type="OrthoDB" id="9794577at2"/>
<evidence type="ECO:0000256" key="5">
    <source>
        <dbReference type="ARBA" id="ARBA00022679"/>
    </source>
</evidence>
<gene>
    <name evidence="15" type="ORF">RN79_09345</name>
</gene>
<evidence type="ECO:0000256" key="3">
    <source>
        <dbReference type="ARBA" id="ARBA00011903"/>
    </source>
</evidence>
<name>A0A0C1KET2_STRCV</name>
<dbReference type="InterPro" id="IPR025669">
    <property type="entry name" value="AAA_dom"/>
</dbReference>
<keyword evidence="10" id="KW-0829">Tyrosine-protein kinase</keyword>
<evidence type="ECO:0000256" key="7">
    <source>
        <dbReference type="ARBA" id="ARBA00022777"/>
    </source>
</evidence>
<evidence type="ECO:0000256" key="2">
    <source>
        <dbReference type="ARBA" id="ARBA00007316"/>
    </source>
</evidence>
<dbReference type="Proteomes" id="UP000031339">
    <property type="component" value="Unassembled WGS sequence"/>
</dbReference>
<keyword evidence="6" id="KW-0547">Nucleotide-binding</keyword>
<dbReference type="Gene3D" id="3.40.50.300">
    <property type="entry name" value="P-loop containing nucleotide triphosphate hydrolases"/>
    <property type="match status" value="1"/>
</dbReference>
<dbReference type="InterPro" id="IPR005702">
    <property type="entry name" value="Wzc-like_C"/>
</dbReference>
<evidence type="ECO:0000256" key="6">
    <source>
        <dbReference type="ARBA" id="ARBA00022741"/>
    </source>
</evidence>
<accession>A0A0C1KET2</accession>
<dbReference type="GO" id="GO:0005524">
    <property type="term" value="F:ATP binding"/>
    <property type="evidence" value="ECO:0007669"/>
    <property type="project" value="UniProtKB-KW"/>
</dbReference>
<evidence type="ECO:0000256" key="13">
    <source>
        <dbReference type="ARBA" id="ARBA00051245"/>
    </source>
</evidence>
<evidence type="ECO:0000313" key="15">
    <source>
        <dbReference type="EMBL" id="KIC77457.1"/>
    </source>
</evidence>
<comment type="similarity">
    <text evidence="2">Belongs to the CpsD/CapB family.</text>
</comment>
<organism evidence="15 16">
    <name type="scientific">Streptococcus constellatus</name>
    <dbReference type="NCBI Taxonomy" id="76860"/>
    <lineage>
        <taxon>Bacteria</taxon>
        <taxon>Bacillati</taxon>
        <taxon>Bacillota</taxon>
        <taxon>Bacilli</taxon>
        <taxon>Lactobacillales</taxon>
        <taxon>Streptococcaceae</taxon>
        <taxon>Streptococcus</taxon>
        <taxon>Streptococcus anginosus group</taxon>
    </lineage>
</organism>
<evidence type="ECO:0000256" key="9">
    <source>
        <dbReference type="ARBA" id="ARBA00022903"/>
    </source>
</evidence>
<reference evidence="15 16" key="1">
    <citation type="submission" date="2014-12" db="EMBL/GenBank/DDBJ databases">
        <title>Partial genome sequence of Streptococcus constellatus KCOM 1650 (= ChDC B144).</title>
        <authorList>
            <person name="Kook J.-K."/>
            <person name="Park S.-N."/>
            <person name="Lim Y.K."/>
            <person name="Jo E."/>
        </authorList>
    </citation>
    <scope>NUCLEOTIDE SEQUENCE [LARGE SCALE GENOMIC DNA]</scope>
    <source>
        <strain evidence="15 16">KCOM 1650</strain>
    </source>
</reference>
<evidence type="ECO:0000256" key="10">
    <source>
        <dbReference type="ARBA" id="ARBA00023137"/>
    </source>
</evidence>
<dbReference type="PANTHER" id="PTHR32309">
    <property type="entry name" value="TYROSINE-PROTEIN KINASE"/>
    <property type="match status" value="1"/>
</dbReference>
<keyword evidence="5" id="KW-0808">Transferase</keyword>
<keyword evidence="7 15" id="KW-0418">Kinase</keyword>
<keyword evidence="11" id="KW-0270">Exopolysaccharide synthesis</keyword>
<evidence type="ECO:0000256" key="1">
    <source>
        <dbReference type="ARBA" id="ARBA00005132"/>
    </source>
</evidence>
<dbReference type="GO" id="GO:0004715">
    <property type="term" value="F:non-membrane spanning protein tyrosine kinase activity"/>
    <property type="evidence" value="ECO:0007669"/>
    <property type="project" value="UniProtKB-EC"/>
</dbReference>
<sequence>MPRLELAKNKEKALKKSEEYYNALRTNIQLSGENIKVIAVTSVQSGEGKSTTSTNLAIAFARSGYNTLLIDADIRNSVMSGVFKTRDKITGLTDYLAGAADLSNGLCDTNVENLFVIEAGQISPNPTALLQSKNFGMMIDILRNHYDYIIIDTPPIGIVIDAAIIAQKCDASALVVESGNVKRKALQKAKEQLEQTGTPFLGVILNKYDTQLEKYGSYGNYGDYGNYGKK</sequence>
<comment type="catalytic activity">
    <reaction evidence="13">
        <text>L-tyrosyl-[protein] + ATP = O-phospho-L-tyrosyl-[protein] + ADP + H(+)</text>
        <dbReference type="Rhea" id="RHEA:10596"/>
        <dbReference type="Rhea" id="RHEA-COMP:10136"/>
        <dbReference type="Rhea" id="RHEA-COMP:20101"/>
        <dbReference type="ChEBI" id="CHEBI:15378"/>
        <dbReference type="ChEBI" id="CHEBI:30616"/>
        <dbReference type="ChEBI" id="CHEBI:46858"/>
        <dbReference type="ChEBI" id="CHEBI:61978"/>
        <dbReference type="ChEBI" id="CHEBI:456216"/>
        <dbReference type="EC" id="2.7.10.2"/>
    </reaction>
</comment>
<comment type="function">
    <text evidence="12">Involved in the regulation of capsular polysaccharide biosynthesis. Autophosphorylation of CpsD attenuates its activity and reduces the level of encapsulation. May be part of a complex that directs the coordinated polymerization and export to the cell surface of the capsular polysaccharide.</text>
</comment>
<dbReference type="RefSeq" id="WP_037598432.1">
    <property type="nucleotide sequence ID" value="NZ_JALGPN010000004.1"/>
</dbReference>
<keyword evidence="9" id="KW-0972">Capsule biogenesis/degradation</keyword>
<keyword evidence="8" id="KW-0067">ATP-binding</keyword>
<proteinExistence type="inferred from homology"/>
<dbReference type="PANTHER" id="PTHR32309:SF13">
    <property type="entry name" value="FERRIC ENTEROBACTIN TRANSPORT PROTEIN FEPE"/>
    <property type="match status" value="1"/>
</dbReference>
<evidence type="ECO:0000313" key="16">
    <source>
        <dbReference type="Proteomes" id="UP000031339"/>
    </source>
</evidence>
<comment type="pathway">
    <text evidence="1">Capsule biogenesis; capsule polysaccharide biosynthesis.</text>
</comment>
<evidence type="ECO:0000256" key="12">
    <source>
        <dbReference type="ARBA" id="ARBA00024964"/>
    </source>
</evidence>
<comment type="caution">
    <text evidence="15">The sequence shown here is derived from an EMBL/GenBank/DDBJ whole genome shotgun (WGS) entry which is preliminary data.</text>
</comment>